<feature type="non-terminal residue" evidence="3">
    <location>
        <position position="136"/>
    </location>
</feature>
<reference evidence="3" key="1">
    <citation type="journal article" date="2021" name="J Fungi (Basel)">
        <title>Virulence traits and population genomics of the black yeast Aureobasidium melanogenum.</title>
        <authorList>
            <person name="Cernosa A."/>
            <person name="Sun X."/>
            <person name="Gostincar C."/>
            <person name="Fang C."/>
            <person name="Gunde-Cimerman N."/>
            <person name="Song Z."/>
        </authorList>
    </citation>
    <scope>NUCLEOTIDE SEQUENCE</scope>
    <source>
        <strain evidence="3">EXF-8016</strain>
    </source>
</reference>
<sequence length="136" mass="14640">MSLIKPATSTSETKSIPDSATVTPAHCQTCKPAPIFSLKTLKNTLWYMAVGLATSALLNYIGVVEYTSNNDGPRSICLSQNQHDLCTMWVAYGASKVKNGESIDVANFSGQCDSTRRKIELKTTLSDGGILFSCVI</sequence>
<evidence type="ECO:0000256" key="1">
    <source>
        <dbReference type="SAM" id="MobiDB-lite"/>
    </source>
</evidence>
<proteinExistence type="predicted"/>
<evidence type="ECO:0000256" key="2">
    <source>
        <dbReference type="SAM" id="Phobius"/>
    </source>
</evidence>
<name>A0A9P8GBV3_AURME</name>
<evidence type="ECO:0000313" key="3">
    <source>
        <dbReference type="EMBL" id="KAH0216943.1"/>
    </source>
</evidence>
<comment type="caution">
    <text evidence="3">The sequence shown here is derived from an EMBL/GenBank/DDBJ whole genome shotgun (WGS) entry which is preliminary data.</text>
</comment>
<dbReference type="OrthoDB" id="3873820at2759"/>
<dbReference type="Proteomes" id="UP000767238">
    <property type="component" value="Unassembled WGS sequence"/>
</dbReference>
<gene>
    <name evidence="3" type="ORF">KCV03_g7282</name>
</gene>
<organism evidence="3 4">
    <name type="scientific">Aureobasidium melanogenum</name>
    <name type="common">Aureobasidium pullulans var. melanogenum</name>
    <dbReference type="NCBI Taxonomy" id="46634"/>
    <lineage>
        <taxon>Eukaryota</taxon>
        <taxon>Fungi</taxon>
        <taxon>Dikarya</taxon>
        <taxon>Ascomycota</taxon>
        <taxon>Pezizomycotina</taxon>
        <taxon>Dothideomycetes</taxon>
        <taxon>Dothideomycetidae</taxon>
        <taxon>Dothideales</taxon>
        <taxon>Saccotheciaceae</taxon>
        <taxon>Aureobasidium</taxon>
    </lineage>
</organism>
<protein>
    <submittedName>
        <fullName evidence="3">Uncharacterized protein</fullName>
    </submittedName>
</protein>
<accession>A0A9P8GBV3</accession>
<dbReference type="AlphaFoldDB" id="A0A9P8GBV3"/>
<dbReference type="EMBL" id="JAHFYH010000059">
    <property type="protein sequence ID" value="KAH0216943.1"/>
    <property type="molecule type" value="Genomic_DNA"/>
</dbReference>
<reference evidence="3" key="2">
    <citation type="submission" date="2021-08" db="EMBL/GenBank/DDBJ databases">
        <authorList>
            <person name="Gostincar C."/>
            <person name="Sun X."/>
            <person name="Song Z."/>
            <person name="Gunde-Cimerman N."/>
        </authorList>
    </citation>
    <scope>NUCLEOTIDE SEQUENCE</scope>
    <source>
        <strain evidence="3">EXF-8016</strain>
    </source>
</reference>
<keyword evidence="2" id="KW-0472">Membrane</keyword>
<evidence type="ECO:0000313" key="4">
    <source>
        <dbReference type="Proteomes" id="UP000767238"/>
    </source>
</evidence>
<keyword evidence="2" id="KW-0812">Transmembrane</keyword>
<keyword evidence="2" id="KW-1133">Transmembrane helix</keyword>
<feature type="transmembrane region" description="Helical" evidence="2">
    <location>
        <begin position="45"/>
        <end position="64"/>
    </location>
</feature>
<feature type="region of interest" description="Disordered" evidence="1">
    <location>
        <begin position="1"/>
        <end position="20"/>
    </location>
</feature>
<feature type="compositionally biased region" description="Polar residues" evidence="1">
    <location>
        <begin position="7"/>
        <end position="20"/>
    </location>
</feature>